<name>A0ABD3X305_SINWO</name>
<evidence type="ECO:0000259" key="3">
    <source>
        <dbReference type="Pfam" id="PF16026"/>
    </source>
</evidence>
<feature type="region of interest" description="Disordered" evidence="2">
    <location>
        <begin position="130"/>
        <end position="157"/>
    </location>
</feature>
<evidence type="ECO:0000313" key="4">
    <source>
        <dbReference type="EMBL" id="KAL3879235.1"/>
    </source>
</evidence>
<feature type="coiled-coil region" evidence="1">
    <location>
        <begin position="203"/>
        <end position="230"/>
    </location>
</feature>
<reference evidence="4 5" key="1">
    <citation type="submission" date="2024-11" db="EMBL/GenBank/DDBJ databases">
        <title>Chromosome-level genome assembly of the freshwater bivalve Anodonta woodiana.</title>
        <authorList>
            <person name="Chen X."/>
        </authorList>
    </citation>
    <scope>NUCLEOTIDE SEQUENCE [LARGE SCALE GENOMIC DNA]</scope>
    <source>
        <strain evidence="4">MN2024</strain>
        <tissue evidence="4">Gills</tissue>
    </source>
</reference>
<gene>
    <name evidence="4" type="ORF">ACJMK2_031541</name>
</gene>
<dbReference type="EMBL" id="JBJQND010000004">
    <property type="protein sequence ID" value="KAL3879235.1"/>
    <property type="molecule type" value="Genomic_DNA"/>
</dbReference>
<evidence type="ECO:0000256" key="2">
    <source>
        <dbReference type="SAM" id="MobiDB-lite"/>
    </source>
</evidence>
<dbReference type="Proteomes" id="UP001634394">
    <property type="component" value="Unassembled WGS sequence"/>
</dbReference>
<evidence type="ECO:0000313" key="5">
    <source>
        <dbReference type="Proteomes" id="UP001634394"/>
    </source>
</evidence>
<feature type="region of interest" description="Disordered" evidence="2">
    <location>
        <begin position="1"/>
        <end position="29"/>
    </location>
</feature>
<sequence length="494" mass="56993">MNNTTSNGTFSEQHTNPEPNQSQEQSLSDTKQVLTCYTKSQTTRINDACTHFKPRKILPRSASASTSLRTLSPSCSFMILSTHEITEEEKIMKWMKENETLRKQLQISEEEKKKLQEELSEKEITIINLREGANRRPERPKNAYPTDHGDKGRLERPKSAYPVQRYSLEEMQTKIYDQQSTIDRLTTLKSQKKEECVRHCKEMDVLKGDLKHYENAITSLKEENIKNEKTILRLKDDNNELLNRLSKIASDRLTYENTDVTDLSDETRPSKLSEQMSELYDNQWTSAFEELKTNGFEDKIAIDILLNIVTETNEVCKAMAFSHYQKIEEACTFFVSSPADMAIKEKIKIFKTGKISIEMKQDVKRIWRESSKKVLKKVIPIIEGKVANKFDILLLQMSQTPLYMKGCAELCWMMNIQEKPMHLDTSVLDKDGHKYFDTEKFRSYTKTGQYVAYVVWPALYLFEGGSLLKKGVAQGLKVETGANGQDHSRSVPRS</sequence>
<dbReference type="InterPro" id="IPR031981">
    <property type="entry name" value="MIEAP_C"/>
</dbReference>
<protein>
    <recommendedName>
        <fullName evidence="3">Mitochondria-eating protein C-terminal domain-containing protein</fullName>
    </recommendedName>
</protein>
<dbReference type="AlphaFoldDB" id="A0ABD3X305"/>
<feature type="domain" description="Mitochondria-eating protein C-terminal" evidence="3">
    <location>
        <begin position="268"/>
        <end position="473"/>
    </location>
</feature>
<keyword evidence="1" id="KW-0175">Coiled coil</keyword>
<organism evidence="4 5">
    <name type="scientific">Sinanodonta woodiana</name>
    <name type="common">Chinese pond mussel</name>
    <name type="synonym">Anodonta woodiana</name>
    <dbReference type="NCBI Taxonomy" id="1069815"/>
    <lineage>
        <taxon>Eukaryota</taxon>
        <taxon>Metazoa</taxon>
        <taxon>Spiralia</taxon>
        <taxon>Lophotrochozoa</taxon>
        <taxon>Mollusca</taxon>
        <taxon>Bivalvia</taxon>
        <taxon>Autobranchia</taxon>
        <taxon>Heteroconchia</taxon>
        <taxon>Palaeoheterodonta</taxon>
        <taxon>Unionida</taxon>
        <taxon>Unionoidea</taxon>
        <taxon>Unionidae</taxon>
        <taxon>Unioninae</taxon>
        <taxon>Sinanodonta</taxon>
    </lineage>
</organism>
<evidence type="ECO:0000256" key="1">
    <source>
        <dbReference type="SAM" id="Coils"/>
    </source>
</evidence>
<proteinExistence type="predicted"/>
<feature type="compositionally biased region" description="Basic and acidic residues" evidence="2">
    <location>
        <begin position="132"/>
        <end position="157"/>
    </location>
</feature>
<accession>A0ABD3X305</accession>
<keyword evidence="5" id="KW-1185">Reference proteome</keyword>
<comment type="caution">
    <text evidence="4">The sequence shown here is derived from an EMBL/GenBank/DDBJ whole genome shotgun (WGS) entry which is preliminary data.</text>
</comment>
<dbReference type="Pfam" id="PF16026">
    <property type="entry name" value="MIEAP"/>
    <property type="match status" value="1"/>
</dbReference>